<organism evidence="2 3">
    <name type="scientific">Lithohypha guttulata</name>
    <dbReference type="NCBI Taxonomy" id="1690604"/>
    <lineage>
        <taxon>Eukaryota</taxon>
        <taxon>Fungi</taxon>
        <taxon>Dikarya</taxon>
        <taxon>Ascomycota</taxon>
        <taxon>Pezizomycotina</taxon>
        <taxon>Eurotiomycetes</taxon>
        <taxon>Chaetothyriomycetidae</taxon>
        <taxon>Chaetothyriales</taxon>
        <taxon>Trichomeriaceae</taxon>
        <taxon>Lithohypha</taxon>
    </lineage>
</organism>
<feature type="compositionally biased region" description="Polar residues" evidence="1">
    <location>
        <begin position="310"/>
        <end position="333"/>
    </location>
</feature>
<feature type="region of interest" description="Disordered" evidence="1">
    <location>
        <begin position="348"/>
        <end position="441"/>
    </location>
</feature>
<proteinExistence type="predicted"/>
<feature type="compositionally biased region" description="Low complexity" evidence="1">
    <location>
        <begin position="409"/>
        <end position="420"/>
    </location>
</feature>
<feature type="region of interest" description="Disordered" evidence="1">
    <location>
        <begin position="39"/>
        <end position="110"/>
    </location>
</feature>
<dbReference type="AlphaFoldDB" id="A0AAN7YB01"/>
<name>A0AAN7YB01_9EURO</name>
<dbReference type="Proteomes" id="UP001309876">
    <property type="component" value="Unassembled WGS sequence"/>
</dbReference>
<comment type="caution">
    <text evidence="2">The sequence shown here is derived from an EMBL/GenBank/DDBJ whole genome shotgun (WGS) entry which is preliminary data.</text>
</comment>
<feature type="compositionally biased region" description="Basic and acidic residues" evidence="1">
    <location>
        <begin position="211"/>
        <end position="244"/>
    </location>
</feature>
<feature type="compositionally biased region" description="Polar residues" evidence="1">
    <location>
        <begin position="57"/>
        <end position="69"/>
    </location>
</feature>
<sequence length="460" mass="49640">MQYFTIVSYVAIGAGTYVYRPDLIQKLLPVAPVAVTEPVAAEKTTSKKQKSKKATSDRNAGSANSNTTEKSSEDSRTSKKRKIVGPVGNTVTAVAVDGTKKELPRDTEHDLDDKDFARQLAQAQAGTNLQAKPQQKNAAPTRSAASLQAAPAHDRVSNVEGPPSTSQDKNDGWASVESSRPKASSGKDVSDMLEPVAAGPATLRLTNVSSEAKKPKPQTKKEEPALTKKQRQREARKEETKRLQAEANAMGDKLKREQMQRARMAEGTSNQTKANNFAATAARNIWQNRTSTGTNEPTQATGAQLLDTFEPTTETRASVQTQPMENIVNGSTSSANVNAIKSEVGEQTTNALAASGRENGAFTEQSSLSEEEQLQRIREQEQEDAWEAVSTKKSKKKGRKEVETSSDTSPPSSRAASIAPTKQLNATKSNGAVKPKESVNRFATMEVVDVGGLREDEWQA</sequence>
<keyword evidence="3" id="KW-1185">Reference proteome</keyword>
<reference evidence="2 3" key="1">
    <citation type="submission" date="2023-08" db="EMBL/GenBank/DDBJ databases">
        <title>Black Yeasts Isolated from many extreme environments.</title>
        <authorList>
            <person name="Coleine C."/>
            <person name="Stajich J.E."/>
            <person name="Selbmann L."/>
        </authorList>
    </citation>
    <scope>NUCLEOTIDE SEQUENCE [LARGE SCALE GENOMIC DNA]</scope>
    <source>
        <strain evidence="2 3">CCFEE 5910</strain>
    </source>
</reference>
<feature type="region of interest" description="Disordered" evidence="1">
    <location>
        <begin position="125"/>
        <end position="276"/>
    </location>
</feature>
<feature type="compositionally biased region" description="Basic and acidic residues" evidence="1">
    <location>
        <begin position="98"/>
        <end position="110"/>
    </location>
</feature>
<evidence type="ECO:0000313" key="2">
    <source>
        <dbReference type="EMBL" id="KAK5091755.1"/>
    </source>
</evidence>
<feature type="region of interest" description="Disordered" evidence="1">
    <location>
        <begin position="290"/>
        <end position="333"/>
    </location>
</feature>
<protein>
    <submittedName>
        <fullName evidence="2">Uncharacterized protein</fullName>
    </submittedName>
</protein>
<accession>A0AAN7YB01</accession>
<feature type="compositionally biased region" description="Polar residues" evidence="1">
    <location>
        <begin position="290"/>
        <end position="302"/>
    </location>
</feature>
<feature type="compositionally biased region" description="Polar residues" evidence="1">
    <location>
        <begin position="125"/>
        <end position="146"/>
    </location>
</feature>
<feature type="compositionally biased region" description="Polar residues" evidence="1">
    <location>
        <begin position="267"/>
        <end position="276"/>
    </location>
</feature>
<feature type="compositionally biased region" description="Basic and acidic residues" evidence="1">
    <location>
        <begin position="252"/>
        <end position="264"/>
    </location>
</feature>
<dbReference type="EMBL" id="JAVRRJ010000001">
    <property type="protein sequence ID" value="KAK5091755.1"/>
    <property type="molecule type" value="Genomic_DNA"/>
</dbReference>
<evidence type="ECO:0000313" key="3">
    <source>
        <dbReference type="Proteomes" id="UP001309876"/>
    </source>
</evidence>
<gene>
    <name evidence="2" type="ORF">LTR05_001940</name>
</gene>
<evidence type="ECO:0000256" key="1">
    <source>
        <dbReference type="SAM" id="MobiDB-lite"/>
    </source>
</evidence>